<dbReference type="EMBL" id="HBFW01012589">
    <property type="protein sequence ID" value="CAD8936996.1"/>
    <property type="molecule type" value="Transcribed_RNA"/>
</dbReference>
<dbReference type="AlphaFoldDB" id="A0A7S1D4H9"/>
<proteinExistence type="inferred from homology"/>
<accession>A0A7S1D4H9</accession>
<dbReference type="PANTHER" id="PTHR11062">
    <property type="entry name" value="EXOSTOSIN HEPARAN SULFATE GLYCOSYLTRANSFERASE -RELATED"/>
    <property type="match status" value="1"/>
</dbReference>
<dbReference type="GO" id="GO:0016757">
    <property type="term" value="F:glycosyltransferase activity"/>
    <property type="evidence" value="ECO:0007669"/>
    <property type="project" value="InterPro"/>
</dbReference>
<dbReference type="Pfam" id="PF03016">
    <property type="entry name" value="Exostosin_GT47"/>
    <property type="match status" value="1"/>
</dbReference>
<comment type="similarity">
    <text evidence="1">Belongs to the glycosyltransferase 47 family.</text>
</comment>
<organism evidence="3">
    <name type="scientific">Cyclophora tenuis</name>
    <name type="common">Marine diatom</name>
    <dbReference type="NCBI Taxonomy" id="216820"/>
    <lineage>
        <taxon>Eukaryota</taxon>
        <taxon>Sar</taxon>
        <taxon>Stramenopiles</taxon>
        <taxon>Ochrophyta</taxon>
        <taxon>Bacillariophyta</taxon>
        <taxon>Fragilariophyceae</taxon>
        <taxon>Fragilariophycidae</taxon>
        <taxon>Cyclophorales</taxon>
        <taxon>Cyclophoraceae</taxon>
        <taxon>Cyclophora</taxon>
    </lineage>
</organism>
<sequence>MLQSKFGATPRGDNLFSYRFTETMSCGTIPILYADDWLLPFRSTVLDWTNGIIIVPEIDTNNTLQYINHISDVKRCRMRQQILKWYDQYLADDTKVMAGIIESLEHTFAGAVD</sequence>
<evidence type="ECO:0000256" key="1">
    <source>
        <dbReference type="ARBA" id="ARBA00010271"/>
    </source>
</evidence>
<evidence type="ECO:0000259" key="2">
    <source>
        <dbReference type="Pfam" id="PF03016"/>
    </source>
</evidence>
<protein>
    <recommendedName>
        <fullName evidence="2">Exostosin GT47 domain-containing protein</fullName>
    </recommendedName>
</protein>
<reference evidence="3" key="1">
    <citation type="submission" date="2021-01" db="EMBL/GenBank/DDBJ databases">
        <authorList>
            <person name="Corre E."/>
            <person name="Pelletier E."/>
            <person name="Niang G."/>
            <person name="Scheremetjew M."/>
            <person name="Finn R."/>
            <person name="Kale V."/>
            <person name="Holt S."/>
            <person name="Cochrane G."/>
            <person name="Meng A."/>
            <person name="Brown T."/>
            <person name="Cohen L."/>
        </authorList>
    </citation>
    <scope>NUCLEOTIDE SEQUENCE</scope>
    <source>
        <strain evidence="3">ECT3854</strain>
    </source>
</reference>
<name>A0A7S1D4H9_CYCTE</name>
<dbReference type="InterPro" id="IPR040911">
    <property type="entry name" value="Exostosin_GT47"/>
</dbReference>
<gene>
    <name evidence="3" type="ORF">CTEN0397_LOCUS8055</name>
</gene>
<evidence type="ECO:0000313" key="3">
    <source>
        <dbReference type="EMBL" id="CAD8936996.1"/>
    </source>
</evidence>
<dbReference type="InterPro" id="IPR004263">
    <property type="entry name" value="Exostosin"/>
</dbReference>
<feature type="domain" description="Exostosin GT47" evidence="2">
    <location>
        <begin position="1"/>
        <end position="62"/>
    </location>
</feature>